<comment type="caution">
    <text evidence="3">The sequence shown here is derived from an EMBL/GenBank/DDBJ whole genome shotgun (WGS) entry which is preliminary data.</text>
</comment>
<dbReference type="PANTHER" id="PTHR30185">
    <property type="entry name" value="CRYPTIC BETA-GLUCOSIDE BGL OPERON ANTITERMINATOR"/>
    <property type="match status" value="1"/>
</dbReference>
<feature type="domain" description="PRD" evidence="2">
    <location>
        <begin position="61"/>
        <end position="170"/>
    </location>
</feature>
<evidence type="ECO:0000256" key="1">
    <source>
        <dbReference type="ARBA" id="ARBA00022737"/>
    </source>
</evidence>
<dbReference type="Pfam" id="PF00874">
    <property type="entry name" value="PRD"/>
    <property type="match status" value="2"/>
</dbReference>
<reference evidence="3 4" key="1">
    <citation type="submission" date="2017-09" db="EMBL/GenBank/DDBJ databases">
        <title>Draft Genome Sequence of Corynebacterium accolens AH4003.</title>
        <authorList>
            <person name="Chen Y."/>
            <person name="Oosthuysen W.F."/>
            <person name="Kelley S."/>
            <person name="Horswill A."/>
        </authorList>
    </citation>
    <scope>NUCLEOTIDE SEQUENCE [LARGE SCALE GENOMIC DNA]</scope>
    <source>
        <strain evidence="3 4">AH4003</strain>
    </source>
</reference>
<dbReference type="PROSITE" id="PS51372">
    <property type="entry name" value="PRD_2"/>
    <property type="match status" value="2"/>
</dbReference>
<dbReference type="Gene3D" id="1.10.1790.10">
    <property type="entry name" value="PRD domain"/>
    <property type="match status" value="2"/>
</dbReference>
<accession>A0A2A4AJ49</accession>
<evidence type="ECO:0000259" key="2">
    <source>
        <dbReference type="PROSITE" id="PS51372"/>
    </source>
</evidence>
<dbReference type="InterPro" id="IPR011608">
    <property type="entry name" value="PRD"/>
</dbReference>
<dbReference type="SMART" id="SM01061">
    <property type="entry name" value="CAT_RBD"/>
    <property type="match status" value="1"/>
</dbReference>
<dbReference type="PANTHER" id="PTHR30185:SF15">
    <property type="entry name" value="CRYPTIC BETA-GLUCOSIDE BGL OPERON ANTITERMINATOR"/>
    <property type="match status" value="1"/>
</dbReference>
<evidence type="ECO:0000313" key="3">
    <source>
        <dbReference type="EMBL" id="PCC82394.1"/>
    </source>
</evidence>
<dbReference type="GO" id="GO:0006355">
    <property type="term" value="P:regulation of DNA-templated transcription"/>
    <property type="evidence" value="ECO:0007669"/>
    <property type="project" value="InterPro"/>
</dbReference>
<sequence length="285" mass="31257">MQILRVFNNNVILARRGTGAAAEEVIVTGRGIGFKARSGDEVDPAKVVKVFVPASGRDPDHSALMLASVPGEFIQLVLEAMDQAAVPESYRNKLTLVVALADHVHSAVQRGATINYPLEAEVRHLYQEDFELAKRLLRVINEQLHTPLAESEAVAITLHLVNAGFLVGDLSGTYRMTGLIQQLLDIIGQHAGVKLNSEEISVARFITHLRYLFVRMAEHTQLDSQGTAIGEAINAQYPQAADCSRTIAELIELRMDTELTADEVSYLTLHIARLQKASTQDIEQG</sequence>
<gene>
    <name evidence="3" type="ORF">COM45_08800</name>
</gene>
<name>A0A2A4AJ49_9CORY</name>
<dbReference type="GO" id="GO:0003723">
    <property type="term" value="F:RNA binding"/>
    <property type="evidence" value="ECO:0007669"/>
    <property type="project" value="InterPro"/>
</dbReference>
<dbReference type="SUPFAM" id="SSF63520">
    <property type="entry name" value="PTS-regulatory domain, PRD"/>
    <property type="match status" value="2"/>
</dbReference>
<dbReference type="EMBL" id="NWBP01000025">
    <property type="protein sequence ID" value="PCC82394.1"/>
    <property type="molecule type" value="Genomic_DNA"/>
</dbReference>
<protein>
    <submittedName>
        <fullName evidence="3">Transcription antiterminator BglG</fullName>
    </submittedName>
</protein>
<feature type="domain" description="PRD" evidence="2">
    <location>
        <begin position="171"/>
        <end position="281"/>
    </location>
</feature>
<dbReference type="InterPro" id="IPR036634">
    <property type="entry name" value="PRD_sf"/>
</dbReference>
<dbReference type="InterPro" id="IPR050661">
    <property type="entry name" value="BglG_antiterminators"/>
</dbReference>
<proteinExistence type="predicted"/>
<dbReference type="Proteomes" id="UP000218690">
    <property type="component" value="Unassembled WGS sequence"/>
</dbReference>
<keyword evidence="1" id="KW-0677">Repeat</keyword>
<dbReference type="Pfam" id="PF03123">
    <property type="entry name" value="CAT_RBD"/>
    <property type="match status" value="1"/>
</dbReference>
<dbReference type="Gene3D" id="2.30.24.10">
    <property type="entry name" value="CAT RNA-binding domain"/>
    <property type="match status" value="1"/>
</dbReference>
<evidence type="ECO:0000313" key="4">
    <source>
        <dbReference type="Proteomes" id="UP000218690"/>
    </source>
</evidence>
<dbReference type="InterPro" id="IPR036650">
    <property type="entry name" value="CAT_RNA-bd_dom_sf"/>
</dbReference>
<dbReference type="AlphaFoldDB" id="A0A2A4AJ49"/>
<organism evidence="3 4">
    <name type="scientific">Corynebacterium accolens</name>
    <dbReference type="NCBI Taxonomy" id="38284"/>
    <lineage>
        <taxon>Bacteria</taxon>
        <taxon>Bacillati</taxon>
        <taxon>Actinomycetota</taxon>
        <taxon>Actinomycetes</taxon>
        <taxon>Mycobacteriales</taxon>
        <taxon>Corynebacteriaceae</taxon>
        <taxon>Corynebacterium</taxon>
    </lineage>
</organism>
<dbReference type="SUPFAM" id="SSF50151">
    <property type="entry name" value="SacY-like RNA-binding domain"/>
    <property type="match status" value="1"/>
</dbReference>
<dbReference type="InterPro" id="IPR004341">
    <property type="entry name" value="CAT_RNA-bd_dom"/>
</dbReference>